<dbReference type="AlphaFoldDB" id="A0A2N0ZI37"/>
<evidence type="ECO:0000313" key="1">
    <source>
        <dbReference type="EMBL" id="PKG29189.1"/>
    </source>
</evidence>
<dbReference type="Gene3D" id="3.10.450.390">
    <property type="entry name" value="Protein of unknown function DUF3889"/>
    <property type="match status" value="1"/>
</dbReference>
<sequence length="112" mass="13041">MKLIFKVILCSLVITSFQPISIPNIQKAYAENDAPAYAKWGRLAMKTAKEKYPNAEIIDYLHIGREQKGKQVVEKFKLWIRENDTEFGLLIFIEFDPKTNQVKTIELKKSEH</sequence>
<name>A0A2N0ZI37_9BACI</name>
<dbReference type="EMBL" id="PISD01000019">
    <property type="protein sequence ID" value="PKG29189.1"/>
    <property type="molecule type" value="Genomic_DNA"/>
</dbReference>
<evidence type="ECO:0000313" key="2">
    <source>
        <dbReference type="Proteomes" id="UP000233343"/>
    </source>
</evidence>
<comment type="caution">
    <text evidence="1">The sequence shown here is derived from an EMBL/GenBank/DDBJ whole genome shotgun (WGS) entry which is preliminary data.</text>
</comment>
<protein>
    <submittedName>
        <fullName evidence="1">DUF3889 domain-containing protein</fullName>
    </submittedName>
</protein>
<proteinExistence type="predicted"/>
<organism evidence="1 2">
    <name type="scientific">Cytobacillus horneckiae</name>
    <dbReference type="NCBI Taxonomy" id="549687"/>
    <lineage>
        <taxon>Bacteria</taxon>
        <taxon>Bacillati</taxon>
        <taxon>Bacillota</taxon>
        <taxon>Bacilli</taxon>
        <taxon>Bacillales</taxon>
        <taxon>Bacillaceae</taxon>
        <taxon>Cytobacillus</taxon>
    </lineage>
</organism>
<keyword evidence="2" id="KW-1185">Reference proteome</keyword>
<gene>
    <name evidence="1" type="ORF">CWS20_10110</name>
</gene>
<dbReference type="Pfam" id="PF13028">
    <property type="entry name" value="DUF3889"/>
    <property type="match status" value="1"/>
</dbReference>
<accession>A0A2N0ZI37</accession>
<dbReference type="Proteomes" id="UP000233343">
    <property type="component" value="Unassembled WGS sequence"/>
</dbReference>
<reference evidence="1 2" key="1">
    <citation type="journal article" date="2010" name="Int. J. Syst. Evol. Microbiol.">
        <title>Bacillus horneckiae sp. nov., isolated from a spacecraft-assembly clean room.</title>
        <authorList>
            <person name="Vaishampayan P."/>
            <person name="Probst A."/>
            <person name="Krishnamurthi S."/>
            <person name="Ghosh S."/>
            <person name="Osman S."/>
            <person name="McDowall A."/>
            <person name="Ruckmani A."/>
            <person name="Mayilraj S."/>
            <person name="Venkateswaran K."/>
        </authorList>
    </citation>
    <scope>NUCLEOTIDE SEQUENCE [LARGE SCALE GENOMIC DNA]</scope>
    <source>
        <strain evidence="2">1PO1SC</strain>
    </source>
</reference>
<dbReference type="InterPro" id="IPR024987">
    <property type="entry name" value="DUF3889"/>
</dbReference>